<dbReference type="SUPFAM" id="SSF52833">
    <property type="entry name" value="Thioredoxin-like"/>
    <property type="match status" value="1"/>
</dbReference>
<dbReference type="KEGG" id="vhl:BME96_12195"/>
<dbReference type="Proteomes" id="UP000182945">
    <property type="component" value="Chromosome"/>
</dbReference>
<protein>
    <submittedName>
        <fullName evidence="1">Thioredoxin family protein</fullName>
    </submittedName>
</protein>
<evidence type="ECO:0000313" key="2">
    <source>
        <dbReference type="Proteomes" id="UP000182945"/>
    </source>
</evidence>
<reference evidence="1 2" key="1">
    <citation type="submission" date="2016-11" db="EMBL/GenBank/DDBJ databases">
        <title>Complete genome sequencing of Virgibacillus halodenitrificans PDB-F2.</title>
        <authorList>
            <person name="Sun Z."/>
            <person name="Zhou Y."/>
            <person name="Li H."/>
        </authorList>
    </citation>
    <scope>NUCLEOTIDE SEQUENCE [LARGE SCALE GENOMIC DNA]</scope>
    <source>
        <strain evidence="1 2">PDB-F2</strain>
    </source>
</reference>
<sequence length="183" mass="21636">MELNDWFNKGILPDDYIESMQTHRENLLHIYDNFQLPEDQAFFDALKKQNLRVIVLTEDWCGDAMLNIPILLRLSEAANINVRMLLRDQNLELMDQYLTNGKSRSIPIFIFLDAEGNEVAKWGPRAEKVQQFVDHSKEALPQEDAEDFKEKFNEMLFFITKSLRDNTDFWEDVYLSLKNELNK</sequence>
<organism evidence="1 2">
    <name type="scientific">Virgibacillus halodenitrificans</name>
    <name type="common">Bacillus halodenitrificans</name>
    <dbReference type="NCBI Taxonomy" id="1482"/>
    <lineage>
        <taxon>Bacteria</taxon>
        <taxon>Bacillati</taxon>
        <taxon>Bacillota</taxon>
        <taxon>Bacilli</taxon>
        <taxon>Bacillales</taxon>
        <taxon>Bacillaceae</taxon>
        <taxon>Virgibacillus</taxon>
    </lineage>
</organism>
<evidence type="ECO:0000313" key="1">
    <source>
        <dbReference type="EMBL" id="APC48906.1"/>
    </source>
</evidence>
<dbReference type="Pfam" id="PF14595">
    <property type="entry name" value="Thioredoxin_9"/>
    <property type="match status" value="1"/>
</dbReference>
<dbReference type="AlphaFoldDB" id="A0AAC9IZT5"/>
<gene>
    <name evidence="1" type="ORF">BME96_12195</name>
</gene>
<dbReference type="Gene3D" id="3.40.30.10">
    <property type="entry name" value="Glutaredoxin"/>
    <property type="match status" value="1"/>
</dbReference>
<dbReference type="InterPro" id="IPR036249">
    <property type="entry name" value="Thioredoxin-like_sf"/>
</dbReference>
<dbReference type="RefSeq" id="WP_071649184.1">
    <property type="nucleotide sequence ID" value="NZ_CP017962.1"/>
</dbReference>
<proteinExistence type="predicted"/>
<accession>A0AAC9IZT5</accession>
<dbReference type="GeneID" id="71515162"/>
<name>A0AAC9IZT5_VIRHA</name>
<dbReference type="EMBL" id="CP017962">
    <property type="protein sequence ID" value="APC48906.1"/>
    <property type="molecule type" value="Genomic_DNA"/>
</dbReference>